<reference evidence="6" key="2">
    <citation type="journal article" date="2023" name="Curr. Microbiol.">
        <title>Granulicatella seriolae sp. nov., a Novel Facultative Anaerobe Isolated from Yellowtail Marine Fish.</title>
        <authorList>
            <person name="Lee M."/>
            <person name="Choi Y.J."/>
            <person name="Farooq A."/>
            <person name="Jeong J.B."/>
            <person name="Jung M.Y."/>
        </authorList>
    </citation>
    <scope>NUCLEOTIDE SEQUENCE</scope>
    <source>
        <strain evidence="6">S8</strain>
    </source>
</reference>
<dbReference type="SUPFAM" id="SSF46973">
    <property type="entry name" value="Enzyme IIa from lactose specific PTS, IIa-lac"/>
    <property type="match status" value="1"/>
</dbReference>
<dbReference type="PANTHER" id="PTHR34382:SF7">
    <property type="entry name" value="PTS SYSTEM N,N'-DIACETYLCHITOBIOSE-SPECIFIC EIIA COMPONENT"/>
    <property type="match status" value="1"/>
</dbReference>
<dbReference type="PIRSF" id="PIRSF000699">
    <property type="entry name" value="PTS_IILac_III"/>
    <property type="match status" value="1"/>
</dbReference>
<organism evidence="6 7">
    <name type="scientific">Granulicatella seriolae</name>
    <dbReference type="NCBI Taxonomy" id="2967226"/>
    <lineage>
        <taxon>Bacteria</taxon>
        <taxon>Bacillati</taxon>
        <taxon>Bacillota</taxon>
        <taxon>Bacilli</taxon>
        <taxon>Lactobacillales</taxon>
        <taxon>Carnobacteriaceae</taxon>
        <taxon>Granulicatella</taxon>
    </lineage>
</organism>
<dbReference type="Proteomes" id="UP001059480">
    <property type="component" value="Unassembled WGS sequence"/>
</dbReference>
<dbReference type="RefSeq" id="WP_256944623.1">
    <property type="nucleotide sequence ID" value="NZ_JANHNZ010000002.1"/>
</dbReference>
<dbReference type="EMBL" id="JANHNZ010000002">
    <property type="protein sequence ID" value="MCQ9209509.1"/>
    <property type="molecule type" value="Genomic_DNA"/>
</dbReference>
<dbReference type="PROSITE" id="PS51095">
    <property type="entry name" value="PTS_EIIA_TYPE_3"/>
    <property type="match status" value="1"/>
</dbReference>
<sequence>MNLEQLIFEIISYGGEARAKAYQALESVRAQAPKEEVTALLQESHDSMTKAHNIQTKLVQAELQGEEGIQPTLLLIHAQDQLMTAMAEKALIEQLIDMQNEINELKKIQNK</sequence>
<dbReference type="Gene3D" id="1.20.58.80">
    <property type="entry name" value="Phosphotransferase system, lactose/cellobiose-type IIA subunit"/>
    <property type="match status" value="1"/>
</dbReference>
<dbReference type="Pfam" id="PF02255">
    <property type="entry name" value="PTS_IIA"/>
    <property type="match status" value="1"/>
</dbReference>
<dbReference type="InterPro" id="IPR036542">
    <property type="entry name" value="PTS_IIA_lac/cel_sf"/>
</dbReference>
<evidence type="ECO:0000256" key="4">
    <source>
        <dbReference type="ARBA" id="ARBA00022683"/>
    </source>
</evidence>
<comment type="caution">
    <text evidence="6">The sequence shown here is derived from an EMBL/GenBank/DDBJ whole genome shotgun (WGS) entry which is preliminary data.</text>
</comment>
<keyword evidence="7" id="KW-1185">Reference proteome</keyword>
<name>A0ABT1WMP2_9LACT</name>
<keyword evidence="2" id="KW-0762">Sugar transport</keyword>
<keyword evidence="4" id="KW-0598">Phosphotransferase system</keyword>
<evidence type="ECO:0000313" key="6">
    <source>
        <dbReference type="EMBL" id="MCQ9209509.1"/>
    </source>
</evidence>
<feature type="modified residue" description="Phosphohistidine; by HPr" evidence="5">
    <location>
        <position position="77"/>
    </location>
</feature>
<evidence type="ECO:0000313" key="7">
    <source>
        <dbReference type="Proteomes" id="UP001059480"/>
    </source>
</evidence>
<reference evidence="6" key="1">
    <citation type="submission" date="2022-07" db="EMBL/GenBank/DDBJ databases">
        <authorList>
            <person name="Jung M.-Y."/>
            <person name="Lee M."/>
        </authorList>
    </citation>
    <scope>NUCLEOTIDE SEQUENCE</scope>
    <source>
        <strain evidence="6">S8</strain>
    </source>
</reference>
<evidence type="ECO:0000256" key="1">
    <source>
        <dbReference type="ARBA" id="ARBA00022448"/>
    </source>
</evidence>
<accession>A0ABT1WMP2</accession>
<dbReference type="PANTHER" id="PTHR34382">
    <property type="entry name" value="PTS SYSTEM N,N'-DIACETYLCHITOBIOSE-SPECIFIC EIIA COMPONENT"/>
    <property type="match status" value="1"/>
</dbReference>
<dbReference type="InterPro" id="IPR003188">
    <property type="entry name" value="PTS_IIA_lac/cel"/>
</dbReference>
<keyword evidence="1" id="KW-0813">Transport</keyword>
<keyword evidence="3" id="KW-0808">Transferase</keyword>
<protein>
    <submittedName>
        <fullName evidence="6">PTS lactose/cellobiose transporter subunit IIA</fullName>
    </submittedName>
</protein>
<proteinExistence type="predicted"/>
<evidence type="ECO:0000256" key="3">
    <source>
        <dbReference type="ARBA" id="ARBA00022679"/>
    </source>
</evidence>
<reference evidence="6" key="3">
    <citation type="journal article" date="2023" name="Microbiol. Resour. Announc.">
        <title>Draft Genome Sequence of Granulicatella sp. Strain S8, Isolated from a Marine Fish, Seriola quinqueradiata.</title>
        <authorList>
            <person name="Lee M."/>
            <person name="Farooq A."/>
            <person name="Jeong J.B."/>
            <person name="Jung M.Y."/>
        </authorList>
    </citation>
    <scope>NUCLEOTIDE SEQUENCE</scope>
    <source>
        <strain evidence="6">S8</strain>
    </source>
</reference>
<evidence type="ECO:0000256" key="5">
    <source>
        <dbReference type="PROSITE-ProRule" id="PRU00418"/>
    </source>
</evidence>
<gene>
    <name evidence="6" type="ORF">NPA36_02995</name>
</gene>
<evidence type="ECO:0000256" key="2">
    <source>
        <dbReference type="ARBA" id="ARBA00022597"/>
    </source>
</evidence>